<dbReference type="InterPro" id="IPR036915">
    <property type="entry name" value="Cyclin-like_sf"/>
</dbReference>
<accession>A0A0R0GY30</accession>
<comment type="subunit">
    <text evidence="1">Interacts with the CDC2 protein kinase to form a serine/threonine kinase holoenzyme complex also known as maturation promoting factor (MPF). The cyclin subunit imparts substrate specificity to the complex.</text>
</comment>
<reference evidence="5 6" key="1">
    <citation type="journal article" date="2010" name="Nature">
        <title>Genome sequence of the palaeopolyploid soybean.</title>
        <authorList>
            <person name="Schmutz J."/>
            <person name="Cannon S.B."/>
            <person name="Schlueter J."/>
            <person name="Ma J."/>
            <person name="Mitros T."/>
            <person name="Nelson W."/>
            <person name="Hyten D.L."/>
            <person name="Song Q."/>
            <person name="Thelen J.J."/>
            <person name="Cheng J."/>
            <person name="Xu D."/>
            <person name="Hellsten U."/>
            <person name="May G.D."/>
            <person name="Yu Y."/>
            <person name="Sakurai T."/>
            <person name="Umezawa T."/>
            <person name="Bhattacharyya M.K."/>
            <person name="Sandhu D."/>
            <person name="Valliyodan B."/>
            <person name="Lindquist E."/>
            <person name="Peto M."/>
            <person name="Grant D."/>
            <person name="Shu S."/>
            <person name="Goodstein D."/>
            <person name="Barry K."/>
            <person name="Futrell-Griggs M."/>
            <person name="Abernathy B."/>
            <person name="Du J."/>
            <person name="Tian Z."/>
            <person name="Zhu L."/>
            <person name="Gill N."/>
            <person name="Joshi T."/>
            <person name="Libault M."/>
            <person name="Sethuraman A."/>
            <person name="Zhang X.-C."/>
            <person name="Shinozaki K."/>
            <person name="Nguyen H.T."/>
            <person name="Wing R.A."/>
            <person name="Cregan P."/>
            <person name="Specht J."/>
            <person name="Grimwood J."/>
            <person name="Rokhsar D."/>
            <person name="Stacey G."/>
            <person name="Shoemaker R.C."/>
            <person name="Jackson S.A."/>
        </authorList>
    </citation>
    <scope>NUCLEOTIDE SEQUENCE</scope>
    <source>
        <strain evidence="6">cv. Williams 82</strain>
        <tissue evidence="5">Callus</tissue>
    </source>
</reference>
<dbReference type="EMBL" id="CM000846">
    <property type="protein sequence ID" value="KRH23168.1"/>
    <property type="molecule type" value="Genomic_DNA"/>
</dbReference>
<reference evidence="6" key="2">
    <citation type="submission" date="2018-02" db="UniProtKB">
        <authorList>
            <consortium name="EnsemblPlants"/>
        </authorList>
    </citation>
    <scope>IDENTIFICATION</scope>
    <source>
        <strain evidence="6">Williams 82</strain>
    </source>
</reference>
<keyword evidence="7" id="KW-1185">Reference proteome</keyword>
<evidence type="ECO:0000256" key="2">
    <source>
        <dbReference type="ARBA" id="ARBA00032263"/>
    </source>
</evidence>
<evidence type="ECO:0000256" key="3">
    <source>
        <dbReference type="SAM" id="Phobius"/>
    </source>
</evidence>
<dbReference type="AlphaFoldDB" id="A0A0R0GY30"/>
<keyword evidence="3" id="KW-1133">Transmembrane helix</keyword>
<dbReference type="Proteomes" id="UP000008827">
    <property type="component" value="Chromosome 13"/>
</dbReference>
<evidence type="ECO:0000313" key="5">
    <source>
        <dbReference type="EMBL" id="KRH23168.1"/>
    </source>
</evidence>
<dbReference type="Gramene" id="KRH23168">
    <property type="protein sequence ID" value="KRH23168"/>
    <property type="gene ID" value="GLYMA_13G342200"/>
</dbReference>
<sequence>MSSIAKSISVSLFFGFRVYIFNALGWRILCRKSCRYGSWTRVPSSFWRYWNFNAKLLANEEVKDEVSFAISLFGNELELNIYLCITYSVNLSLLIAESGKRNLIVPALDNAAIVHQEHGAEDSTHKPNPEPVDMVNFEAEDSANFVCERGSRERSRRNVKTLTSEIIAQSKKACVVLNDTKEEPVDMDADDPNEVVVAEYLEDIYRFFNLTEVPAILKSYSFHIYVFILLLLQLMMQQETDYQASDYMKKQHGINDKMRSIIVDWLVENPHEISINA</sequence>
<dbReference type="STRING" id="3847.A0A0R0GY30"/>
<organism evidence="5">
    <name type="scientific">Glycine max</name>
    <name type="common">Soybean</name>
    <name type="synonym">Glycine hispida</name>
    <dbReference type="NCBI Taxonomy" id="3847"/>
    <lineage>
        <taxon>Eukaryota</taxon>
        <taxon>Viridiplantae</taxon>
        <taxon>Streptophyta</taxon>
        <taxon>Embryophyta</taxon>
        <taxon>Tracheophyta</taxon>
        <taxon>Spermatophyta</taxon>
        <taxon>Magnoliopsida</taxon>
        <taxon>eudicotyledons</taxon>
        <taxon>Gunneridae</taxon>
        <taxon>Pentapetalae</taxon>
        <taxon>rosids</taxon>
        <taxon>fabids</taxon>
        <taxon>Fabales</taxon>
        <taxon>Fabaceae</taxon>
        <taxon>Papilionoideae</taxon>
        <taxon>50 kb inversion clade</taxon>
        <taxon>NPAAA clade</taxon>
        <taxon>indigoferoid/millettioid clade</taxon>
        <taxon>Phaseoleae</taxon>
        <taxon>Glycine</taxon>
        <taxon>Glycine subgen. Soja</taxon>
    </lineage>
</organism>
<feature type="transmembrane region" description="Helical" evidence="3">
    <location>
        <begin position="12"/>
        <end position="29"/>
    </location>
</feature>
<reference evidence="5" key="3">
    <citation type="submission" date="2018-07" db="EMBL/GenBank/DDBJ databases">
        <title>WGS assembly of Glycine max.</title>
        <authorList>
            <person name="Schmutz J."/>
            <person name="Cannon S."/>
            <person name="Schlueter J."/>
            <person name="Ma J."/>
            <person name="Mitros T."/>
            <person name="Nelson W."/>
            <person name="Hyten D."/>
            <person name="Song Q."/>
            <person name="Thelen J."/>
            <person name="Cheng J."/>
            <person name="Xu D."/>
            <person name="Hellsten U."/>
            <person name="May G."/>
            <person name="Yu Y."/>
            <person name="Sakurai T."/>
            <person name="Umezawa T."/>
            <person name="Bhattacharyya M."/>
            <person name="Sandhu D."/>
            <person name="Valliyodan B."/>
            <person name="Lindquist E."/>
            <person name="Peto M."/>
            <person name="Grant D."/>
            <person name="Shu S."/>
            <person name="Goodstein D."/>
            <person name="Barry K."/>
            <person name="Futrell-Griggs M."/>
            <person name="Abernathy B."/>
            <person name="Du J."/>
            <person name="Tian Z."/>
            <person name="Zhu L."/>
            <person name="Gill N."/>
            <person name="Joshi T."/>
            <person name="Libault M."/>
            <person name="Sethuraman A."/>
            <person name="Zhang X."/>
            <person name="Shinozaki K."/>
            <person name="Nguyen H."/>
            <person name="Wing R."/>
            <person name="Cregan P."/>
            <person name="Specht J."/>
            <person name="Grimwood J."/>
            <person name="Rokhsar D."/>
            <person name="Stacey G."/>
            <person name="Shoemaker R."/>
            <person name="Jackson S."/>
        </authorList>
    </citation>
    <scope>NUCLEOTIDE SEQUENCE</scope>
    <source>
        <tissue evidence="5">Callus</tissue>
    </source>
</reference>
<dbReference type="Pfam" id="PF00134">
    <property type="entry name" value="Cyclin_N"/>
    <property type="match status" value="1"/>
</dbReference>
<keyword evidence="3" id="KW-0812">Transmembrane</keyword>
<dbReference type="InterPro" id="IPR006671">
    <property type="entry name" value="Cyclin_N"/>
</dbReference>
<evidence type="ECO:0000256" key="1">
    <source>
        <dbReference type="ARBA" id="ARBA00011177"/>
    </source>
</evidence>
<dbReference type="InParanoid" id="A0A0R0GY30"/>
<proteinExistence type="predicted"/>
<dbReference type="EnsemblPlants" id="KRH23168">
    <property type="protein sequence ID" value="KRH23168"/>
    <property type="gene ID" value="GLYMA_13G342200"/>
</dbReference>
<dbReference type="SUPFAM" id="SSF47954">
    <property type="entry name" value="Cyclin-like"/>
    <property type="match status" value="1"/>
</dbReference>
<name>A0A0R0GY30_SOYBN</name>
<keyword evidence="3" id="KW-0472">Membrane</keyword>
<gene>
    <name evidence="5" type="ORF">GLYMA_13G342200</name>
</gene>
<feature type="domain" description="Cyclin N-terminal" evidence="4">
    <location>
        <begin position="233"/>
        <end position="271"/>
    </location>
</feature>
<evidence type="ECO:0000313" key="6">
    <source>
        <dbReference type="EnsemblPlants" id="KRH23168"/>
    </source>
</evidence>
<protein>
    <recommendedName>
        <fullName evidence="2">B-like cyclin</fullName>
    </recommendedName>
</protein>
<evidence type="ECO:0000313" key="7">
    <source>
        <dbReference type="Proteomes" id="UP000008827"/>
    </source>
</evidence>
<evidence type="ECO:0000259" key="4">
    <source>
        <dbReference type="Pfam" id="PF00134"/>
    </source>
</evidence>